<dbReference type="RefSeq" id="WP_106198518.1">
    <property type="nucleotide sequence ID" value="NZ_JAXEIU010000060.1"/>
</dbReference>
<dbReference type="SUPFAM" id="SSF53756">
    <property type="entry name" value="UDP-Glycosyltransferase/glycogen phosphorylase"/>
    <property type="match status" value="1"/>
</dbReference>
<name>A0ABX5LKR8_9BACT</name>
<dbReference type="Pfam" id="PF00534">
    <property type="entry name" value="Glycos_transf_1"/>
    <property type="match status" value="1"/>
</dbReference>
<accession>A0ABX5LKR8</accession>
<evidence type="ECO:0000259" key="2">
    <source>
        <dbReference type="Pfam" id="PF00534"/>
    </source>
</evidence>
<keyword evidence="4" id="KW-1185">Reference proteome</keyword>
<dbReference type="PANTHER" id="PTHR46401">
    <property type="entry name" value="GLYCOSYLTRANSFERASE WBBK-RELATED"/>
    <property type="match status" value="1"/>
</dbReference>
<dbReference type="EMBL" id="QGHD01000010">
    <property type="protein sequence ID" value="PWL01850.1"/>
    <property type="molecule type" value="Genomic_DNA"/>
</dbReference>
<evidence type="ECO:0000313" key="4">
    <source>
        <dbReference type="Proteomes" id="UP000245523"/>
    </source>
</evidence>
<gene>
    <name evidence="3" type="ORF">B0H50_11015</name>
</gene>
<sequence>MNFLFNLVAVQPIHSAKFHGGGSYGEVLFRAIVKNLFETEQPKNVRLFCAYDAKKFLHPEIAELCKRFAIPLCDVNEKSPQMVIDENAIDTFYTPLYSLEKKWDVQVKNFKFTWHGVRALEIAYSPLGISFAKSFSQKMEALVRYREIWKSQFYKPKYNALADRIARGNVQTITVSEHSRASIRAFFPQLMQTEIPVFYSPMDEVSPSGKLPAGILPKKYFLLTSGARWEKNNLRAVRAFDDLIESLSLQNFEYKVIVTGVTQEKVYRSHLRHPENFVFLGYVETEELEMLHENAYAFIFPSLNEGFGYPPVQSMRYGVPVAASGTTSIPEVCGDAAIYFDPYSESEIKNRFVQLLDPKIYHDYAERAKRRYAQIRERQNADLEKAVKWCLTENEK</sequence>
<evidence type="ECO:0000313" key="3">
    <source>
        <dbReference type="EMBL" id="PWL01850.1"/>
    </source>
</evidence>
<organism evidence="3 4">
    <name type="scientific">Hallerella porci</name>
    <dbReference type="NCBI Taxonomy" id="1945871"/>
    <lineage>
        <taxon>Bacteria</taxon>
        <taxon>Pseudomonadati</taxon>
        <taxon>Fibrobacterota</taxon>
        <taxon>Fibrobacteria</taxon>
        <taxon>Fibrobacterales</taxon>
        <taxon>Fibrobacteraceae</taxon>
        <taxon>Hallerella</taxon>
    </lineage>
</organism>
<reference evidence="3 4" key="1">
    <citation type="submission" date="2018-05" db="EMBL/GenBank/DDBJ databases">
        <title>Animal gut microbial communities from fecal samples from Wisconsin, USA.</title>
        <authorList>
            <person name="Neumann A."/>
        </authorList>
    </citation>
    <scope>NUCLEOTIDE SEQUENCE [LARGE SCALE GENOMIC DNA]</scope>
    <source>
        <strain evidence="3 4">UWS4</strain>
    </source>
</reference>
<dbReference type="PANTHER" id="PTHR46401:SF2">
    <property type="entry name" value="GLYCOSYLTRANSFERASE WBBK-RELATED"/>
    <property type="match status" value="1"/>
</dbReference>
<proteinExistence type="predicted"/>
<keyword evidence="1" id="KW-0808">Transferase</keyword>
<evidence type="ECO:0000256" key="1">
    <source>
        <dbReference type="ARBA" id="ARBA00022679"/>
    </source>
</evidence>
<dbReference type="Proteomes" id="UP000245523">
    <property type="component" value="Unassembled WGS sequence"/>
</dbReference>
<protein>
    <submittedName>
        <fullName evidence="3">Glycosyltransferase involved in cell wall biosynthesis</fullName>
    </submittedName>
</protein>
<dbReference type="Gene3D" id="3.40.50.2000">
    <property type="entry name" value="Glycogen Phosphorylase B"/>
    <property type="match status" value="1"/>
</dbReference>
<comment type="caution">
    <text evidence="3">The sequence shown here is derived from an EMBL/GenBank/DDBJ whole genome shotgun (WGS) entry which is preliminary data.</text>
</comment>
<feature type="domain" description="Glycosyl transferase family 1" evidence="2">
    <location>
        <begin position="218"/>
        <end position="370"/>
    </location>
</feature>
<dbReference type="InterPro" id="IPR001296">
    <property type="entry name" value="Glyco_trans_1"/>
</dbReference>